<dbReference type="AlphaFoldDB" id="A0A5D2QF19"/>
<name>A0A5D2QF19_GOSTO</name>
<accession>A0A5D2QF19</accession>
<sequence length="85" mass="9792">MYKLLEMGLPFAFSMENPPILILTDNSQLGRHCITKALHCISPFSRLLPVKPKEETRSSSPMLIRNDGRKRYNIILVVFLRTECT</sequence>
<evidence type="ECO:0000313" key="2">
    <source>
        <dbReference type="Proteomes" id="UP000322667"/>
    </source>
</evidence>
<keyword evidence="2" id="KW-1185">Reference proteome</keyword>
<gene>
    <name evidence="1" type="ORF">ES332_A05G085000v1</name>
</gene>
<organism evidence="1 2">
    <name type="scientific">Gossypium tomentosum</name>
    <name type="common">Hawaiian cotton</name>
    <name type="synonym">Gossypium sandvicense</name>
    <dbReference type="NCBI Taxonomy" id="34277"/>
    <lineage>
        <taxon>Eukaryota</taxon>
        <taxon>Viridiplantae</taxon>
        <taxon>Streptophyta</taxon>
        <taxon>Embryophyta</taxon>
        <taxon>Tracheophyta</taxon>
        <taxon>Spermatophyta</taxon>
        <taxon>Magnoliopsida</taxon>
        <taxon>eudicotyledons</taxon>
        <taxon>Gunneridae</taxon>
        <taxon>Pentapetalae</taxon>
        <taxon>rosids</taxon>
        <taxon>malvids</taxon>
        <taxon>Malvales</taxon>
        <taxon>Malvaceae</taxon>
        <taxon>Malvoideae</taxon>
        <taxon>Gossypium</taxon>
    </lineage>
</organism>
<reference evidence="1 2" key="1">
    <citation type="submission" date="2019-07" db="EMBL/GenBank/DDBJ databases">
        <title>WGS assembly of Gossypium tomentosum.</title>
        <authorList>
            <person name="Chen Z.J."/>
            <person name="Sreedasyam A."/>
            <person name="Ando A."/>
            <person name="Song Q."/>
            <person name="De L."/>
            <person name="Hulse-Kemp A."/>
            <person name="Ding M."/>
            <person name="Ye W."/>
            <person name="Kirkbride R."/>
            <person name="Jenkins J."/>
            <person name="Plott C."/>
            <person name="Lovell J."/>
            <person name="Lin Y.-M."/>
            <person name="Vaughn R."/>
            <person name="Liu B."/>
            <person name="Li W."/>
            <person name="Simpson S."/>
            <person name="Scheffler B."/>
            <person name="Saski C."/>
            <person name="Grover C."/>
            <person name="Hu G."/>
            <person name="Conover J."/>
            <person name="Carlson J."/>
            <person name="Shu S."/>
            <person name="Boston L."/>
            <person name="Williams M."/>
            <person name="Peterson D."/>
            <person name="Mcgee K."/>
            <person name="Jones D."/>
            <person name="Wendel J."/>
            <person name="Stelly D."/>
            <person name="Grimwood J."/>
            <person name="Schmutz J."/>
        </authorList>
    </citation>
    <scope>NUCLEOTIDE SEQUENCE [LARGE SCALE GENOMIC DNA]</scope>
    <source>
        <strain evidence="1">7179.01</strain>
    </source>
</reference>
<dbReference type="EMBL" id="CM017614">
    <property type="protein sequence ID" value="TYI25990.1"/>
    <property type="molecule type" value="Genomic_DNA"/>
</dbReference>
<evidence type="ECO:0000313" key="1">
    <source>
        <dbReference type="EMBL" id="TYI25990.1"/>
    </source>
</evidence>
<protein>
    <submittedName>
        <fullName evidence="1">Uncharacterized protein</fullName>
    </submittedName>
</protein>
<proteinExistence type="predicted"/>
<dbReference type="Proteomes" id="UP000322667">
    <property type="component" value="Chromosome A05"/>
</dbReference>